<evidence type="ECO:0000313" key="3">
    <source>
        <dbReference type="Proteomes" id="UP000294933"/>
    </source>
</evidence>
<evidence type="ECO:0000313" key="2">
    <source>
        <dbReference type="EMBL" id="TDL19182.1"/>
    </source>
</evidence>
<reference evidence="2 3" key="1">
    <citation type="submission" date="2018-06" db="EMBL/GenBank/DDBJ databases">
        <title>A transcriptomic atlas of mushroom development highlights an independent origin of complex multicellularity.</title>
        <authorList>
            <consortium name="DOE Joint Genome Institute"/>
            <person name="Krizsan K."/>
            <person name="Almasi E."/>
            <person name="Merenyi Z."/>
            <person name="Sahu N."/>
            <person name="Viragh M."/>
            <person name="Koszo T."/>
            <person name="Mondo S."/>
            <person name="Kiss B."/>
            <person name="Balint B."/>
            <person name="Kues U."/>
            <person name="Barry K."/>
            <person name="Hegedus J.C."/>
            <person name="Henrissat B."/>
            <person name="Johnson J."/>
            <person name="Lipzen A."/>
            <person name="Ohm R."/>
            <person name="Nagy I."/>
            <person name="Pangilinan J."/>
            <person name="Yan J."/>
            <person name="Xiong Y."/>
            <person name="Grigoriev I.V."/>
            <person name="Hibbett D.S."/>
            <person name="Nagy L.G."/>
        </authorList>
    </citation>
    <scope>NUCLEOTIDE SEQUENCE [LARGE SCALE GENOMIC DNA]</scope>
    <source>
        <strain evidence="2 3">SZMC22713</strain>
    </source>
</reference>
<name>A0A4Y7PW87_9AGAM</name>
<proteinExistence type="predicted"/>
<dbReference type="AlphaFoldDB" id="A0A4Y7PW87"/>
<organism evidence="2 3">
    <name type="scientific">Rickenella mellea</name>
    <dbReference type="NCBI Taxonomy" id="50990"/>
    <lineage>
        <taxon>Eukaryota</taxon>
        <taxon>Fungi</taxon>
        <taxon>Dikarya</taxon>
        <taxon>Basidiomycota</taxon>
        <taxon>Agaricomycotina</taxon>
        <taxon>Agaricomycetes</taxon>
        <taxon>Hymenochaetales</taxon>
        <taxon>Rickenellaceae</taxon>
        <taxon>Rickenella</taxon>
    </lineage>
</organism>
<sequence>MSAATVLKQATLPHESHSNQTVEKPSPIHDPRLPRGMFADVPNVGPPILVLDEVCEENQPRDPSRSHYLLIGRLNVHQVEQYKKITGDTRKNHTVPTCSPRFGRAQAVYDFMVELDNLWTEPNVIEWHERNLCKFLENILEVIQKLDHDGKFRLPIKNLSLSYDIFRRIHTAAKKSIESKTSPSRPHGSGS</sequence>
<dbReference type="Proteomes" id="UP000294933">
    <property type="component" value="Unassembled WGS sequence"/>
</dbReference>
<accession>A0A4Y7PW87</accession>
<dbReference type="EMBL" id="ML170199">
    <property type="protein sequence ID" value="TDL19182.1"/>
    <property type="molecule type" value="Genomic_DNA"/>
</dbReference>
<evidence type="ECO:0000256" key="1">
    <source>
        <dbReference type="SAM" id="MobiDB-lite"/>
    </source>
</evidence>
<feature type="region of interest" description="Disordered" evidence="1">
    <location>
        <begin position="1"/>
        <end position="35"/>
    </location>
</feature>
<protein>
    <submittedName>
        <fullName evidence="2">Uncharacterized protein</fullName>
    </submittedName>
</protein>
<keyword evidence="3" id="KW-1185">Reference proteome</keyword>
<gene>
    <name evidence="2" type="ORF">BD410DRAFT_805960</name>
</gene>
<dbReference type="VEuPathDB" id="FungiDB:BD410DRAFT_805960"/>